<sequence length="400" mass="42779">MRVAGRGLAPVRFVPPFAPVRKARAFDRAPACGYTRPASHEPAVPHRLQPRTGGSPMPTATGMLPYGADDVLPPLAAQARSLDARVEERSGALTIQASAAQVTATAHPRGVQLTITAAEPGLVGELIDLLNGFCTARFQAAPQWTGLEPPKMTMTELVSITPLSPNFRRVRLKGDFSAFLDGKGLHFRFVIGPEGADWPRMGENGVEWPGGVDAWHRPPYTISALDPRGCWLETDVFLHEGGRVTDWTETAQPGEAMMIAGPGGKAVRQAPWLGLVGDETALPVILRTLQAAAPGTSGQAFILVPDRADAQPVACPEGVDVTWVERGAGQDLLALLRRLSLPEGPRSVFLAGERAEAMAAREIAAGMGLGPDEFRAASYWTQGWVPPESQRKPRPRLQAG</sequence>
<dbReference type="Gene3D" id="3.40.50.80">
    <property type="entry name" value="Nucleotide-binding domain of ferredoxin-NADP reductase (FNR) module"/>
    <property type="match status" value="1"/>
</dbReference>
<dbReference type="PROSITE" id="PS51384">
    <property type="entry name" value="FAD_FR"/>
    <property type="match status" value="1"/>
</dbReference>
<gene>
    <name evidence="3" type="ORF">DDE23_19685</name>
</gene>
<dbReference type="Proteomes" id="UP000244810">
    <property type="component" value="Unassembled WGS sequence"/>
</dbReference>
<dbReference type="PANTHER" id="PTHR30157:SF0">
    <property type="entry name" value="NADPH-DEPENDENT FERRIC-CHELATE REDUCTASE"/>
    <property type="match status" value="1"/>
</dbReference>
<dbReference type="EMBL" id="QDDR01000012">
    <property type="protein sequence ID" value="PVE45729.1"/>
    <property type="molecule type" value="Genomic_DNA"/>
</dbReference>
<accession>A0A2T7UM56</accession>
<dbReference type="InterPro" id="IPR007037">
    <property type="entry name" value="SIP_rossman_dom"/>
</dbReference>
<proteinExistence type="inferred from homology"/>
<dbReference type="CDD" id="cd06193">
    <property type="entry name" value="siderophore_interacting"/>
    <property type="match status" value="1"/>
</dbReference>
<protein>
    <submittedName>
        <fullName evidence="3">Siderophore-interacting protein</fullName>
    </submittedName>
</protein>
<evidence type="ECO:0000313" key="4">
    <source>
        <dbReference type="Proteomes" id="UP000244810"/>
    </source>
</evidence>
<dbReference type="InterPro" id="IPR017927">
    <property type="entry name" value="FAD-bd_FR_type"/>
</dbReference>
<dbReference type="SUPFAM" id="SSF63380">
    <property type="entry name" value="Riboflavin synthase domain-like"/>
    <property type="match status" value="1"/>
</dbReference>
<dbReference type="InterPro" id="IPR039261">
    <property type="entry name" value="FNR_nucleotide-bd"/>
</dbReference>
<organism evidence="3 4">
    <name type="scientific">Pararhodobacter aggregans</name>
    <dbReference type="NCBI Taxonomy" id="404875"/>
    <lineage>
        <taxon>Bacteria</taxon>
        <taxon>Pseudomonadati</taxon>
        <taxon>Pseudomonadota</taxon>
        <taxon>Alphaproteobacteria</taxon>
        <taxon>Rhodobacterales</taxon>
        <taxon>Paracoccaceae</taxon>
        <taxon>Pararhodobacter</taxon>
    </lineage>
</organism>
<comment type="similarity">
    <text evidence="1">Belongs to the SIP oxidoreductase family.</text>
</comment>
<dbReference type="PANTHER" id="PTHR30157">
    <property type="entry name" value="FERRIC REDUCTASE, NADPH-DEPENDENT"/>
    <property type="match status" value="1"/>
</dbReference>
<dbReference type="InterPro" id="IPR017938">
    <property type="entry name" value="Riboflavin_synthase-like_b-brl"/>
</dbReference>
<keyword evidence="4" id="KW-1185">Reference proteome</keyword>
<evidence type="ECO:0000313" key="3">
    <source>
        <dbReference type="EMBL" id="PVE45729.1"/>
    </source>
</evidence>
<dbReference type="InterPro" id="IPR039374">
    <property type="entry name" value="SIP_fam"/>
</dbReference>
<reference evidence="3 4" key="1">
    <citation type="journal article" date="2011" name="Syst. Appl. Microbiol.">
        <title>Defluviimonas denitrificans gen. nov., sp. nov., and Pararhodobacter aggregans gen. nov., sp. nov., non-phototrophic Rhodobacteraceae from the biofilter of a marine aquaculture.</title>
        <authorList>
            <person name="Foesel B.U."/>
            <person name="Drake H.L."/>
            <person name="Schramm A."/>
        </authorList>
    </citation>
    <scope>NUCLEOTIDE SEQUENCE [LARGE SCALE GENOMIC DNA]</scope>
    <source>
        <strain evidence="3 4">D1-19</strain>
    </source>
</reference>
<dbReference type="OrthoDB" id="9814826at2"/>
<dbReference type="InterPro" id="IPR013113">
    <property type="entry name" value="SIP_FAD-bd"/>
</dbReference>
<dbReference type="Pfam" id="PF08021">
    <property type="entry name" value="FAD_binding_9"/>
    <property type="match status" value="1"/>
</dbReference>
<comment type="caution">
    <text evidence="3">The sequence shown here is derived from an EMBL/GenBank/DDBJ whole genome shotgun (WGS) entry which is preliminary data.</text>
</comment>
<dbReference type="Gene3D" id="2.40.30.10">
    <property type="entry name" value="Translation factors"/>
    <property type="match status" value="1"/>
</dbReference>
<dbReference type="AlphaFoldDB" id="A0A2T7UM56"/>
<feature type="domain" description="FAD-binding FR-type" evidence="2">
    <location>
        <begin position="150"/>
        <end position="269"/>
    </location>
</feature>
<name>A0A2T7UM56_9RHOB</name>
<dbReference type="Pfam" id="PF04954">
    <property type="entry name" value="SIP"/>
    <property type="match status" value="1"/>
</dbReference>
<dbReference type="GO" id="GO:0016491">
    <property type="term" value="F:oxidoreductase activity"/>
    <property type="evidence" value="ECO:0007669"/>
    <property type="project" value="InterPro"/>
</dbReference>
<evidence type="ECO:0000259" key="2">
    <source>
        <dbReference type="PROSITE" id="PS51384"/>
    </source>
</evidence>
<evidence type="ECO:0000256" key="1">
    <source>
        <dbReference type="ARBA" id="ARBA00035644"/>
    </source>
</evidence>